<dbReference type="GO" id="GO:0009279">
    <property type="term" value="C:cell outer membrane"/>
    <property type="evidence" value="ECO:0007669"/>
    <property type="project" value="UniProtKB-SubCell"/>
</dbReference>
<dbReference type="CDD" id="cd01347">
    <property type="entry name" value="ligand_gated_channel"/>
    <property type="match status" value="1"/>
</dbReference>
<evidence type="ECO:0000256" key="7">
    <source>
        <dbReference type="ARBA" id="ARBA00023136"/>
    </source>
</evidence>
<dbReference type="KEGG" id="teq:TEQUI_0508"/>
<dbReference type="EMBL" id="CP002456">
    <property type="protein sequence ID" value="ADU91450.1"/>
    <property type="molecule type" value="Genomic_DNA"/>
</dbReference>
<dbReference type="InterPro" id="IPR000531">
    <property type="entry name" value="Beta-barrel_TonB"/>
</dbReference>
<dbReference type="GO" id="GO:0015344">
    <property type="term" value="F:siderophore uptake transmembrane transporter activity"/>
    <property type="evidence" value="ECO:0007669"/>
    <property type="project" value="TreeGrafter"/>
</dbReference>
<dbReference type="PANTHER" id="PTHR30069">
    <property type="entry name" value="TONB-DEPENDENT OUTER MEMBRANE RECEPTOR"/>
    <property type="match status" value="1"/>
</dbReference>
<keyword evidence="6 11" id="KW-0798">TonB box</keyword>
<evidence type="ECO:0000259" key="14">
    <source>
        <dbReference type="Pfam" id="PF07715"/>
    </source>
</evidence>
<dbReference type="Gene3D" id="2.40.170.20">
    <property type="entry name" value="TonB-dependent receptor, beta-barrel domain"/>
    <property type="match status" value="1"/>
</dbReference>
<dbReference type="GO" id="GO:0044718">
    <property type="term" value="P:siderophore transmembrane transport"/>
    <property type="evidence" value="ECO:0007669"/>
    <property type="project" value="TreeGrafter"/>
</dbReference>
<evidence type="ECO:0000313" key="15">
    <source>
        <dbReference type="EMBL" id="ADU91450.1"/>
    </source>
</evidence>
<accession>A0A654KGB8</accession>
<dbReference type="AlphaFoldDB" id="A0A654KGB8"/>
<evidence type="ECO:0000256" key="6">
    <source>
        <dbReference type="ARBA" id="ARBA00023077"/>
    </source>
</evidence>
<protein>
    <recommendedName>
        <fullName evidence="17">TonB-dependent receptor</fullName>
    </recommendedName>
</protein>
<feature type="signal peptide" evidence="12">
    <location>
        <begin position="1"/>
        <end position="19"/>
    </location>
</feature>
<dbReference type="PANTHER" id="PTHR30069:SF41">
    <property type="entry name" value="HEME_HEMOPEXIN UTILIZATION PROTEIN C"/>
    <property type="match status" value="1"/>
</dbReference>
<dbReference type="InterPro" id="IPR012910">
    <property type="entry name" value="Plug_dom"/>
</dbReference>
<dbReference type="InterPro" id="IPR036942">
    <property type="entry name" value="Beta-barrel_TonB_sf"/>
</dbReference>
<evidence type="ECO:0000256" key="1">
    <source>
        <dbReference type="ARBA" id="ARBA00004571"/>
    </source>
</evidence>
<dbReference type="SUPFAM" id="SSF56935">
    <property type="entry name" value="Porins"/>
    <property type="match status" value="1"/>
</dbReference>
<feature type="chain" id="PRO_5024826546" description="TonB-dependent receptor" evidence="12">
    <location>
        <begin position="20"/>
        <end position="712"/>
    </location>
</feature>
<evidence type="ECO:0000256" key="5">
    <source>
        <dbReference type="ARBA" id="ARBA00022692"/>
    </source>
</evidence>
<evidence type="ECO:0000313" key="16">
    <source>
        <dbReference type="Proteomes" id="UP000007472"/>
    </source>
</evidence>
<evidence type="ECO:0000256" key="3">
    <source>
        <dbReference type="ARBA" id="ARBA00022448"/>
    </source>
</evidence>
<evidence type="ECO:0000256" key="12">
    <source>
        <dbReference type="SAM" id="SignalP"/>
    </source>
</evidence>
<keyword evidence="7 10" id="KW-0472">Membrane</keyword>
<dbReference type="PROSITE" id="PS52016">
    <property type="entry name" value="TONB_DEPENDENT_REC_3"/>
    <property type="match status" value="1"/>
</dbReference>
<comment type="similarity">
    <text evidence="2 10 11">Belongs to the TonB-dependent receptor family.</text>
</comment>
<comment type="subcellular location">
    <subcellularLocation>
        <location evidence="1 10">Cell outer membrane</location>
        <topology evidence="1 10">Multi-pass membrane protein</topology>
    </subcellularLocation>
</comment>
<keyword evidence="5 10" id="KW-0812">Transmembrane</keyword>
<proteinExistence type="inferred from homology"/>
<dbReference type="Gene3D" id="2.170.130.10">
    <property type="entry name" value="TonB-dependent receptor, plug domain"/>
    <property type="match status" value="1"/>
</dbReference>
<dbReference type="Pfam" id="PF07715">
    <property type="entry name" value="Plug"/>
    <property type="match status" value="1"/>
</dbReference>
<reference evidence="15 16" key="1">
    <citation type="journal article" date="2011" name="J. Bacteriol.">
        <title>Genome sequence of Taylorella equigenitalis MCE9, the causative agent of contagious equine metritis.</title>
        <authorList>
            <person name="Hebert L."/>
            <person name="Moumen B."/>
            <person name="Duquesne F."/>
            <person name="Breuil M.F."/>
            <person name="Laugier C."/>
            <person name="Batto J.M."/>
            <person name="Renault P."/>
            <person name="Petry S."/>
        </authorList>
    </citation>
    <scope>NUCLEOTIDE SEQUENCE [LARGE SCALE GENOMIC DNA]</scope>
    <source>
        <strain evidence="15 16">MCE9</strain>
    </source>
</reference>
<sequence>MRSTSLAVLLALLSLNLHAQALKTQTNKKTNSSDITKKNQSKISDITVIANLYDSDTQFYPGSVNVVKNPGLLSQSNIIDSIANVPGITTGGDYGRQIGNQFTVRGFGYQEEQRVIIQQDGVKRSANLFSNHISSFRTDNDILRNVDIVKGSSSILHGSGAIGGVVGMTTKDAHDFLRENKKFGFMLGQRYESNNMHSTRAAAYADLGKIDFLLYGKRAKFGDVKFADGGTLQEGSSGQKVRNDTGYNDETIKTGLFKIGFDLTDEQRATFSIYDYKENLKTVWQTLWHNDKDLFIDGKLTQRDYIFDYSFKPKNIDWINLEAKIYKSNAEYYRKYDESDGNGEYSNTDKRKGFRIKNVAYFNTGSLEHTLVAGVDYQNRTEDAHFVRNGEVSDFGSHPASYKDWGLYVQDEMKFSRIGLTLGGRYDNYDRTIKKPGAEGYKASRFSPRVALSLNFTDNLAFLIGHAQSFRGPTPHETSSKGALNPHYHYIPNKNLKAETSSELEFGLALDQNALLTSNDRLKFKFMYFDGSIRDMISIKLLRELGKPKDASFYAQYQNVAKAKRHGFEASLDYSINDLTLRSSYEHLKLTNSKNGENLRSFADKLRVELTYDINPNFSIGFDVNHWFKPYQNPKTIESWGEIYTYVDKSFTIANLKGSWRLNHQKWIFDDVTLNFGVNNIFDKKYIPASSTNDSSFVGVGRNAYLDLELKF</sequence>
<dbReference type="InterPro" id="IPR039426">
    <property type="entry name" value="TonB-dep_rcpt-like"/>
</dbReference>
<evidence type="ECO:0000256" key="10">
    <source>
        <dbReference type="PROSITE-ProRule" id="PRU01360"/>
    </source>
</evidence>
<gene>
    <name evidence="15" type="ordered locus">TEQUI_0508</name>
</gene>
<evidence type="ECO:0000256" key="11">
    <source>
        <dbReference type="RuleBase" id="RU003357"/>
    </source>
</evidence>
<evidence type="ECO:0000256" key="9">
    <source>
        <dbReference type="ARBA" id="ARBA00023237"/>
    </source>
</evidence>
<organism evidence="15 16">
    <name type="scientific">Taylorella equigenitalis (strain MCE9)</name>
    <dbReference type="NCBI Taxonomy" id="937774"/>
    <lineage>
        <taxon>Bacteria</taxon>
        <taxon>Pseudomonadati</taxon>
        <taxon>Pseudomonadota</taxon>
        <taxon>Betaproteobacteria</taxon>
        <taxon>Burkholderiales</taxon>
        <taxon>Alcaligenaceae</taxon>
        <taxon>Taylorella</taxon>
    </lineage>
</organism>
<dbReference type="GO" id="GO:0015232">
    <property type="term" value="F:heme transmembrane transporter activity"/>
    <property type="evidence" value="ECO:0007669"/>
    <property type="project" value="InterPro"/>
</dbReference>
<dbReference type="Proteomes" id="UP000007472">
    <property type="component" value="Chromosome"/>
</dbReference>
<keyword evidence="3 10" id="KW-0813">Transport</keyword>
<name>A0A654KGB8_TAYEM</name>
<keyword evidence="4 10" id="KW-1134">Transmembrane beta strand</keyword>
<evidence type="ECO:0000259" key="13">
    <source>
        <dbReference type="Pfam" id="PF00593"/>
    </source>
</evidence>
<keyword evidence="9 10" id="KW-0998">Cell outer membrane</keyword>
<feature type="domain" description="TonB-dependent receptor plug" evidence="14">
    <location>
        <begin position="60"/>
        <end position="165"/>
    </location>
</feature>
<evidence type="ECO:0000256" key="4">
    <source>
        <dbReference type="ARBA" id="ARBA00022452"/>
    </source>
</evidence>
<dbReference type="Pfam" id="PF00593">
    <property type="entry name" value="TonB_dep_Rec_b-barrel"/>
    <property type="match status" value="1"/>
</dbReference>
<evidence type="ECO:0008006" key="17">
    <source>
        <dbReference type="Google" id="ProtNLM"/>
    </source>
</evidence>
<dbReference type="InterPro" id="IPR011276">
    <property type="entry name" value="TonB_haem/Hb_rcpt"/>
</dbReference>
<feature type="domain" description="TonB-dependent receptor-like beta-barrel" evidence="13">
    <location>
        <begin position="266"/>
        <end position="681"/>
    </location>
</feature>
<dbReference type="InterPro" id="IPR037066">
    <property type="entry name" value="Plug_dom_sf"/>
</dbReference>
<keyword evidence="12" id="KW-0732">Signal</keyword>
<keyword evidence="8" id="KW-0675">Receptor</keyword>
<evidence type="ECO:0000256" key="8">
    <source>
        <dbReference type="ARBA" id="ARBA00023170"/>
    </source>
</evidence>
<evidence type="ECO:0000256" key="2">
    <source>
        <dbReference type="ARBA" id="ARBA00009810"/>
    </source>
</evidence>
<dbReference type="NCBIfam" id="TIGR01785">
    <property type="entry name" value="TonB-hemin"/>
    <property type="match status" value="1"/>
</dbReference>